<dbReference type="AlphaFoldDB" id="A0AAV4FDF5"/>
<reference evidence="2 3" key="1">
    <citation type="journal article" date="2021" name="Elife">
        <title>Chloroplast acquisition without the gene transfer in kleptoplastic sea slugs, Plakobranchus ocellatus.</title>
        <authorList>
            <person name="Maeda T."/>
            <person name="Takahashi S."/>
            <person name="Yoshida T."/>
            <person name="Shimamura S."/>
            <person name="Takaki Y."/>
            <person name="Nagai Y."/>
            <person name="Toyoda A."/>
            <person name="Suzuki Y."/>
            <person name="Arimoto A."/>
            <person name="Ishii H."/>
            <person name="Satoh N."/>
            <person name="Nishiyama T."/>
            <person name="Hasebe M."/>
            <person name="Maruyama T."/>
            <person name="Minagawa J."/>
            <person name="Obokata J."/>
            <person name="Shigenobu S."/>
        </authorList>
    </citation>
    <scope>NUCLEOTIDE SEQUENCE [LARGE SCALE GENOMIC DNA]</scope>
</reference>
<evidence type="ECO:0008006" key="4">
    <source>
        <dbReference type="Google" id="ProtNLM"/>
    </source>
</evidence>
<gene>
    <name evidence="2" type="ORF">ElyMa_000351100</name>
</gene>
<name>A0AAV4FDF5_9GAST</name>
<comment type="caution">
    <text evidence="2">The sequence shown here is derived from an EMBL/GenBank/DDBJ whole genome shotgun (WGS) entry which is preliminary data.</text>
</comment>
<evidence type="ECO:0000313" key="3">
    <source>
        <dbReference type="Proteomes" id="UP000762676"/>
    </source>
</evidence>
<keyword evidence="1" id="KW-1133">Transmembrane helix</keyword>
<sequence length="265" mass="28943">MAFRDQSGVSGEVWTTYSSHEGLLYGIIFAANLTADYSITAQKAGFLSPFAPQFKAGHVFMAADPEGSATPFDKDTTFTIKASNCETDGEPFCLFYFSPQLSFGNYSVVLLGDLDKWVPMSEQRVVQIWRTASGMAASVLGKHGETINFSFLLDGKMITPVLSADHLGCATFPVTVNQGFFEMEEDFFDSNTTSTPAAPSTSLRPSVPTDYDCRFKPPPFTTPAPPTYIPIQSTTHNDAGRVGLSLKLAVFGFLAMLFVYVRPRL</sequence>
<keyword evidence="3" id="KW-1185">Reference proteome</keyword>
<keyword evidence="1" id="KW-0812">Transmembrane</keyword>
<organism evidence="2 3">
    <name type="scientific">Elysia marginata</name>
    <dbReference type="NCBI Taxonomy" id="1093978"/>
    <lineage>
        <taxon>Eukaryota</taxon>
        <taxon>Metazoa</taxon>
        <taxon>Spiralia</taxon>
        <taxon>Lophotrochozoa</taxon>
        <taxon>Mollusca</taxon>
        <taxon>Gastropoda</taxon>
        <taxon>Heterobranchia</taxon>
        <taxon>Euthyneura</taxon>
        <taxon>Panpulmonata</taxon>
        <taxon>Sacoglossa</taxon>
        <taxon>Placobranchoidea</taxon>
        <taxon>Plakobranchidae</taxon>
        <taxon>Elysia</taxon>
    </lineage>
</organism>
<evidence type="ECO:0000313" key="2">
    <source>
        <dbReference type="EMBL" id="GFR71339.1"/>
    </source>
</evidence>
<keyword evidence="1" id="KW-0472">Membrane</keyword>
<feature type="transmembrane region" description="Helical" evidence="1">
    <location>
        <begin position="242"/>
        <end position="261"/>
    </location>
</feature>
<proteinExistence type="predicted"/>
<accession>A0AAV4FDF5</accession>
<dbReference type="Proteomes" id="UP000762676">
    <property type="component" value="Unassembled WGS sequence"/>
</dbReference>
<dbReference type="EMBL" id="BMAT01000694">
    <property type="protein sequence ID" value="GFR71339.1"/>
    <property type="molecule type" value="Genomic_DNA"/>
</dbReference>
<evidence type="ECO:0000256" key="1">
    <source>
        <dbReference type="SAM" id="Phobius"/>
    </source>
</evidence>
<protein>
    <recommendedName>
        <fullName evidence="4">MAM domain-containing protein</fullName>
    </recommendedName>
</protein>